<feature type="transmembrane region" description="Helical" evidence="1">
    <location>
        <begin position="46"/>
        <end position="65"/>
    </location>
</feature>
<keyword evidence="1" id="KW-0812">Transmembrane</keyword>
<evidence type="ECO:0000313" key="3">
    <source>
        <dbReference type="Proteomes" id="UP001319865"/>
    </source>
</evidence>
<keyword evidence="1" id="KW-0472">Membrane</keyword>
<sequence length="329" mass="38367">MPDTEAYLEFFNATDPSTFDDFDKFSFEIGFQAFTKIIKFIIDDNFILYFMIIVLINLIIVNFSINRIGKLFKADIENNSNFIFVGENRFLKNSNFSVLPLTLYIAFFGIYTNAIVLRAGFAVSIIIFTSTFALKSFKSFIDYIAICLLFVIGYFFHVTILIGILVILIMSSNKKFTKKTYLYTWFFIGVVYFTNLASNLGDTTFSLINTINNLTNTVSKISSYEGNVVNEGNGIAAKFIFFWIMAFVLILHSLQSKIYYKLLNVYLVGLLLFALFRSVILIERVTDFFLFFSFVIFYFYLITLRTYKFWLFLFPIIFIQLFFILRITN</sequence>
<organism evidence="2 3">
    <name type="scientific">Flavobacterium ammonificans</name>
    <dbReference type="NCBI Taxonomy" id="1751056"/>
    <lineage>
        <taxon>Bacteria</taxon>
        <taxon>Pseudomonadati</taxon>
        <taxon>Bacteroidota</taxon>
        <taxon>Flavobacteriia</taxon>
        <taxon>Flavobacteriales</taxon>
        <taxon>Flavobacteriaceae</taxon>
        <taxon>Flavobacterium</taxon>
    </lineage>
</organism>
<dbReference type="Proteomes" id="UP001319865">
    <property type="component" value="Chromosome"/>
</dbReference>
<feature type="transmembrane region" description="Helical" evidence="1">
    <location>
        <begin position="309"/>
        <end position="328"/>
    </location>
</feature>
<dbReference type="Pfam" id="PF14897">
    <property type="entry name" value="EpsG"/>
    <property type="match status" value="1"/>
</dbReference>
<keyword evidence="1" id="KW-1133">Transmembrane helix</keyword>
<reference evidence="2 3" key="1">
    <citation type="journal article" date="2022" name="Int. J. Syst. Evol. Microbiol.">
        <title>Flavobacterium ammonificans sp. nov. and Flavobacterium ammoniigenes sp. nov., ammonifying bacteria isolated from surface river water.</title>
        <authorList>
            <person name="Watanabe K."/>
            <person name="Kitamura T."/>
            <person name="Ogata Y."/>
            <person name="Shindo C."/>
            <person name="Suda W."/>
        </authorList>
    </citation>
    <scope>NUCLEOTIDE SEQUENCE [LARGE SCALE GENOMIC DNA]</scope>
    <source>
        <strain evidence="2 3">GENT11</strain>
    </source>
</reference>
<reference evidence="2 3" key="2">
    <citation type="journal article" date="2022" name="Microorganisms">
        <title>Complete Genome Sequences of Two Flavobacterium ammonificans Strains and a Flavobacterium ammoniigenes Strain of Ammonifying Bacterioplankton Isolated from Surface River Water.</title>
        <authorList>
            <person name="Suda W."/>
            <person name="Ogata Y."/>
            <person name="Shindo C."/>
            <person name="Watanabe K."/>
        </authorList>
    </citation>
    <scope>NUCLEOTIDE SEQUENCE [LARGE SCALE GENOMIC DNA]</scope>
    <source>
        <strain evidence="2 3">GENT11</strain>
    </source>
</reference>
<feature type="transmembrane region" description="Helical" evidence="1">
    <location>
        <begin position="101"/>
        <end position="128"/>
    </location>
</feature>
<proteinExistence type="predicted"/>
<feature type="transmembrane region" description="Helical" evidence="1">
    <location>
        <begin position="263"/>
        <end position="282"/>
    </location>
</feature>
<feature type="transmembrane region" description="Helical" evidence="1">
    <location>
        <begin position="180"/>
        <end position="197"/>
    </location>
</feature>
<gene>
    <name evidence="2" type="ORF">GENT11_10060</name>
</gene>
<evidence type="ECO:0000256" key="1">
    <source>
        <dbReference type="SAM" id="Phobius"/>
    </source>
</evidence>
<accession>A0ABN6KU91</accession>
<feature type="transmembrane region" description="Helical" evidence="1">
    <location>
        <begin position="235"/>
        <end position="251"/>
    </location>
</feature>
<keyword evidence="3" id="KW-1185">Reference proteome</keyword>
<feature type="transmembrane region" description="Helical" evidence="1">
    <location>
        <begin position="140"/>
        <end position="168"/>
    </location>
</feature>
<evidence type="ECO:0000313" key="2">
    <source>
        <dbReference type="EMBL" id="BDB52694.1"/>
    </source>
</evidence>
<feature type="transmembrane region" description="Helical" evidence="1">
    <location>
        <begin position="288"/>
        <end position="304"/>
    </location>
</feature>
<dbReference type="InterPro" id="IPR049458">
    <property type="entry name" value="EpsG-like"/>
</dbReference>
<name>A0ABN6KU91_9FLAO</name>
<dbReference type="EMBL" id="AP025183">
    <property type="protein sequence ID" value="BDB52694.1"/>
    <property type="molecule type" value="Genomic_DNA"/>
</dbReference>
<protein>
    <submittedName>
        <fullName evidence="2">Uncharacterized protein</fullName>
    </submittedName>
</protein>